<name>A0A1V0SKR1_9VIRU</name>
<protein>
    <submittedName>
        <fullName evidence="1">Ankyrin repeat protein</fullName>
    </submittedName>
</protein>
<organism evidence="1">
    <name type="scientific">Klosneuvirus KNV1</name>
    <dbReference type="NCBI Taxonomy" id="1977640"/>
    <lineage>
        <taxon>Viruses</taxon>
        <taxon>Varidnaviria</taxon>
        <taxon>Bamfordvirae</taxon>
        <taxon>Nucleocytoviricota</taxon>
        <taxon>Megaviricetes</taxon>
        <taxon>Imitervirales</taxon>
        <taxon>Mimiviridae</taxon>
        <taxon>Klosneuvirinae</taxon>
        <taxon>Klosneuvirus</taxon>
    </lineage>
</organism>
<sequence>MEQYKYIKLKFLIGGMDIQFDDNDLFENDDMTVINLSKADTTTWLNIDPYKISIYNISTLKKAIKLGYNVNKQNKNGVTLLHCYARKNPSKSVMNSVKLLLEHGANPLILTHKQISVVDIAMKYNQPMAKLLITKYHVPAINAYKQILKITS</sequence>
<accession>A0A1V0SKR1</accession>
<reference evidence="1" key="1">
    <citation type="journal article" date="2017" name="Science">
        <title>Giant viruses with an expanded complement of translation system components.</title>
        <authorList>
            <person name="Schulz F."/>
            <person name="Yutin N."/>
            <person name="Ivanova N.N."/>
            <person name="Ortega D.R."/>
            <person name="Lee T.K."/>
            <person name="Vierheilig J."/>
            <person name="Daims H."/>
            <person name="Horn M."/>
            <person name="Wagner M."/>
            <person name="Jensen G.J."/>
            <person name="Kyrpides N.C."/>
            <person name="Koonin E.V."/>
            <person name="Woyke T."/>
        </authorList>
    </citation>
    <scope>NUCLEOTIDE SEQUENCE</scope>
    <source>
        <strain evidence="1">KNV1</strain>
    </source>
</reference>
<dbReference type="Gene3D" id="1.25.40.20">
    <property type="entry name" value="Ankyrin repeat-containing domain"/>
    <property type="match status" value="1"/>
</dbReference>
<evidence type="ECO:0000313" key="1">
    <source>
        <dbReference type="EMBL" id="ARF12296.1"/>
    </source>
</evidence>
<proteinExistence type="predicted"/>
<dbReference type="Pfam" id="PF12796">
    <property type="entry name" value="Ank_2"/>
    <property type="match status" value="1"/>
</dbReference>
<dbReference type="EMBL" id="KY684111">
    <property type="protein sequence ID" value="ARF12296.1"/>
    <property type="molecule type" value="Genomic_DNA"/>
</dbReference>
<gene>
    <name evidence="1" type="ORF">Klosneuvirus_4_111</name>
</gene>
<dbReference type="SUPFAM" id="SSF48403">
    <property type="entry name" value="Ankyrin repeat"/>
    <property type="match status" value="1"/>
</dbReference>
<dbReference type="InterPro" id="IPR036770">
    <property type="entry name" value="Ankyrin_rpt-contain_sf"/>
</dbReference>
<dbReference type="InterPro" id="IPR002110">
    <property type="entry name" value="Ankyrin_rpt"/>
</dbReference>